<keyword evidence="3" id="KW-0804">Transcription</keyword>
<dbReference type="SUPFAM" id="SSF64288">
    <property type="entry name" value="Chorismate lyase-like"/>
    <property type="match status" value="1"/>
</dbReference>
<dbReference type="SUPFAM" id="SSF46785">
    <property type="entry name" value="Winged helix' DNA-binding domain"/>
    <property type="match status" value="1"/>
</dbReference>
<dbReference type="Gene3D" id="1.10.10.10">
    <property type="entry name" value="Winged helix-like DNA-binding domain superfamily/Winged helix DNA-binding domain"/>
    <property type="match status" value="1"/>
</dbReference>
<dbReference type="Proteomes" id="UP000435187">
    <property type="component" value="Unassembled WGS sequence"/>
</dbReference>
<dbReference type="SMART" id="SM00345">
    <property type="entry name" value="HTH_GNTR"/>
    <property type="match status" value="1"/>
</dbReference>
<dbReference type="InterPro" id="IPR036388">
    <property type="entry name" value="WH-like_DNA-bd_sf"/>
</dbReference>
<dbReference type="InterPro" id="IPR011663">
    <property type="entry name" value="UTRA"/>
</dbReference>
<evidence type="ECO:0000313" key="5">
    <source>
        <dbReference type="EMBL" id="MRI64778.1"/>
    </source>
</evidence>
<organism evidence="5 6">
    <name type="scientific">Gracilibacillus thailandensis</name>
    <dbReference type="NCBI Taxonomy" id="563735"/>
    <lineage>
        <taxon>Bacteria</taxon>
        <taxon>Bacillati</taxon>
        <taxon>Bacillota</taxon>
        <taxon>Bacilli</taxon>
        <taxon>Bacillales</taxon>
        <taxon>Bacillaceae</taxon>
        <taxon>Gracilibacillus</taxon>
    </lineage>
</organism>
<dbReference type="GO" id="GO:0045892">
    <property type="term" value="P:negative regulation of DNA-templated transcription"/>
    <property type="evidence" value="ECO:0007669"/>
    <property type="project" value="TreeGrafter"/>
</dbReference>
<evidence type="ECO:0000256" key="1">
    <source>
        <dbReference type="ARBA" id="ARBA00023015"/>
    </source>
</evidence>
<evidence type="ECO:0000313" key="6">
    <source>
        <dbReference type="Proteomes" id="UP000435187"/>
    </source>
</evidence>
<proteinExistence type="predicted"/>
<dbReference type="Gene3D" id="3.40.1410.10">
    <property type="entry name" value="Chorismate lyase-like"/>
    <property type="match status" value="1"/>
</dbReference>
<gene>
    <name evidence="5" type="ORF">GH885_00265</name>
</gene>
<dbReference type="PANTHER" id="PTHR44846:SF17">
    <property type="entry name" value="GNTR-FAMILY TRANSCRIPTIONAL REGULATOR"/>
    <property type="match status" value="1"/>
</dbReference>
<dbReference type="InterPro" id="IPR000524">
    <property type="entry name" value="Tscrpt_reg_HTH_GntR"/>
</dbReference>
<dbReference type="AlphaFoldDB" id="A0A6N7QS12"/>
<keyword evidence="1" id="KW-0805">Transcription regulation</keyword>
<name>A0A6N7QS12_9BACI</name>
<evidence type="ECO:0000259" key="4">
    <source>
        <dbReference type="PROSITE" id="PS50949"/>
    </source>
</evidence>
<protein>
    <submittedName>
        <fullName evidence="5">UTRA domain-containing protein</fullName>
    </submittedName>
</protein>
<dbReference type="Pfam" id="PF07702">
    <property type="entry name" value="UTRA"/>
    <property type="match status" value="1"/>
</dbReference>
<dbReference type="PRINTS" id="PR00035">
    <property type="entry name" value="HTHGNTR"/>
</dbReference>
<sequence length="239" mass="27809">MSADIESKILDDLMKKIIDEKFHENEKLPSENELAEQYRVPRATVRKSLAKLEERGFIYSQQGVGRYVKNESFRVELNLNGKASFTEKMKRSGHQLITENLGCEQIEFDQKIYDRLSADPEDNIYKIKRLRVIKNEPIAIHISYLNQKLFPDIEQDGSSIQSIFAYYKERGYTELINGYSLLSVTFPTLKEQQLLACQSMEPLIMVESNCLDASSDKVLEHTKVLYRSNKFKYNISWDS</sequence>
<comment type="caution">
    <text evidence="5">The sequence shown here is derived from an EMBL/GenBank/DDBJ whole genome shotgun (WGS) entry which is preliminary data.</text>
</comment>
<evidence type="ECO:0000256" key="3">
    <source>
        <dbReference type="ARBA" id="ARBA00023163"/>
    </source>
</evidence>
<dbReference type="InterPro" id="IPR050679">
    <property type="entry name" value="Bact_HTH_transcr_reg"/>
</dbReference>
<feature type="domain" description="HTH gntR-type" evidence="4">
    <location>
        <begin position="3"/>
        <end position="71"/>
    </location>
</feature>
<keyword evidence="2" id="KW-0238">DNA-binding</keyword>
<evidence type="ECO:0000256" key="2">
    <source>
        <dbReference type="ARBA" id="ARBA00023125"/>
    </source>
</evidence>
<dbReference type="InterPro" id="IPR028978">
    <property type="entry name" value="Chorismate_lyase_/UTRA_dom_sf"/>
</dbReference>
<keyword evidence="6" id="KW-1185">Reference proteome</keyword>
<dbReference type="PANTHER" id="PTHR44846">
    <property type="entry name" value="MANNOSYL-D-GLYCERATE TRANSPORT/METABOLISM SYSTEM REPRESSOR MNGR-RELATED"/>
    <property type="match status" value="1"/>
</dbReference>
<dbReference type="EMBL" id="WJEE01000001">
    <property type="protein sequence ID" value="MRI64778.1"/>
    <property type="molecule type" value="Genomic_DNA"/>
</dbReference>
<dbReference type="GO" id="GO:0003700">
    <property type="term" value="F:DNA-binding transcription factor activity"/>
    <property type="evidence" value="ECO:0007669"/>
    <property type="project" value="InterPro"/>
</dbReference>
<accession>A0A6N7QS12</accession>
<dbReference type="GO" id="GO:0003677">
    <property type="term" value="F:DNA binding"/>
    <property type="evidence" value="ECO:0007669"/>
    <property type="project" value="UniProtKB-KW"/>
</dbReference>
<dbReference type="InterPro" id="IPR036390">
    <property type="entry name" value="WH_DNA-bd_sf"/>
</dbReference>
<dbReference type="Pfam" id="PF00392">
    <property type="entry name" value="GntR"/>
    <property type="match status" value="1"/>
</dbReference>
<dbReference type="RefSeq" id="WP_153833675.1">
    <property type="nucleotide sequence ID" value="NZ_JBHUMW010000007.1"/>
</dbReference>
<reference evidence="5 6" key="1">
    <citation type="submission" date="2019-10" db="EMBL/GenBank/DDBJ databases">
        <title>Gracilibacillus salitolerans sp. nov., a moderate halophile isolated from a saline soil in northwest China.</title>
        <authorList>
            <person name="Gan L."/>
        </authorList>
    </citation>
    <scope>NUCLEOTIDE SEQUENCE [LARGE SCALE GENOMIC DNA]</scope>
    <source>
        <strain evidence="5 6">TP2-8</strain>
    </source>
</reference>
<dbReference type="CDD" id="cd07377">
    <property type="entry name" value="WHTH_GntR"/>
    <property type="match status" value="1"/>
</dbReference>
<dbReference type="PROSITE" id="PS50949">
    <property type="entry name" value="HTH_GNTR"/>
    <property type="match status" value="1"/>
</dbReference>
<dbReference type="SMART" id="SM00866">
    <property type="entry name" value="UTRA"/>
    <property type="match status" value="1"/>
</dbReference>